<dbReference type="PANTHER" id="PTHR13696">
    <property type="entry name" value="P-LOOP CONTAINING NUCLEOSIDE TRIPHOSPHATE HYDROLASE"/>
    <property type="match status" value="1"/>
</dbReference>
<gene>
    <name evidence="2" type="ORF">SAMN02745174_01431</name>
</gene>
<dbReference type="RefSeq" id="WP_078693921.1">
    <property type="nucleotide sequence ID" value="NZ_FUWX01000010.1"/>
</dbReference>
<dbReference type="SUPFAM" id="SSF52540">
    <property type="entry name" value="P-loop containing nucleoside triphosphate hydrolases"/>
    <property type="match status" value="1"/>
</dbReference>
<dbReference type="Pfam" id="PF13614">
    <property type="entry name" value="AAA_31"/>
    <property type="match status" value="1"/>
</dbReference>
<evidence type="ECO:0000313" key="3">
    <source>
        <dbReference type="Proteomes" id="UP000191153"/>
    </source>
</evidence>
<dbReference type="PANTHER" id="PTHR13696:SF99">
    <property type="entry name" value="COBYRINIC ACID AC-DIAMIDE SYNTHASE"/>
    <property type="match status" value="1"/>
</dbReference>
<dbReference type="Gene3D" id="3.40.50.300">
    <property type="entry name" value="P-loop containing nucleotide triphosphate hydrolases"/>
    <property type="match status" value="1"/>
</dbReference>
<dbReference type="InterPro" id="IPR025669">
    <property type="entry name" value="AAA_dom"/>
</dbReference>
<proteinExistence type="predicted"/>
<reference evidence="2 3" key="1">
    <citation type="submission" date="2017-02" db="EMBL/GenBank/DDBJ databases">
        <authorList>
            <person name="Peterson S.W."/>
        </authorList>
    </citation>
    <scope>NUCLEOTIDE SEQUENCE [LARGE SCALE GENOMIC DNA]</scope>
    <source>
        <strain evidence="2 3">ATCC 700028</strain>
    </source>
</reference>
<sequence>MKNTKILSLVNQKGGVAKTTSTINLAAALSKLGKKVLVIDLDPQGNCTIGSGIDLNELKYGTYNLLLENTEAKDCIIKGPVYDIIGTDIKLAGAELIIISKIARESLLKHKLEKLGGYDFILIDCPPSLSLLTVNALTASTSAYVPVSASVFAVGGISQLTETIDSIKILNRDLEIKGVFLTRFDKREKFNFIVEDALIEMFGEKVLKNKIRVCADINKSQVQGIDIFSHNPKARSAEDYMELAKEVIVLEK</sequence>
<dbReference type="AlphaFoldDB" id="A0A1T4N6B9"/>
<name>A0A1T4N6B9_9FUSO</name>
<dbReference type="EMBL" id="FUWX01000010">
    <property type="protein sequence ID" value="SJZ74597.1"/>
    <property type="molecule type" value="Genomic_DNA"/>
</dbReference>
<evidence type="ECO:0000313" key="2">
    <source>
        <dbReference type="EMBL" id="SJZ74597.1"/>
    </source>
</evidence>
<accession>A0A1T4N6B9</accession>
<dbReference type="OrthoDB" id="9815116at2"/>
<evidence type="ECO:0000259" key="1">
    <source>
        <dbReference type="Pfam" id="PF13614"/>
    </source>
</evidence>
<dbReference type="FunFam" id="3.40.50.300:FF:000285">
    <property type="entry name" value="Sporulation initiation inhibitor Soj"/>
    <property type="match status" value="1"/>
</dbReference>
<keyword evidence="3" id="KW-1185">Reference proteome</keyword>
<dbReference type="STRING" id="180163.SAMN02745174_01431"/>
<dbReference type="Proteomes" id="UP000191153">
    <property type="component" value="Unassembled WGS sequence"/>
</dbReference>
<feature type="domain" description="AAA" evidence="1">
    <location>
        <begin position="4"/>
        <end position="176"/>
    </location>
</feature>
<protein>
    <submittedName>
        <fullName evidence="2">Chromosome partitioning protein</fullName>
    </submittedName>
</protein>
<dbReference type="CDD" id="cd02042">
    <property type="entry name" value="ParAB_family"/>
    <property type="match status" value="1"/>
</dbReference>
<organism evidence="2 3">
    <name type="scientific">Cetobacterium ceti</name>
    <dbReference type="NCBI Taxonomy" id="180163"/>
    <lineage>
        <taxon>Bacteria</taxon>
        <taxon>Fusobacteriati</taxon>
        <taxon>Fusobacteriota</taxon>
        <taxon>Fusobacteriia</taxon>
        <taxon>Fusobacteriales</taxon>
        <taxon>Fusobacteriaceae</taxon>
        <taxon>Cetobacterium</taxon>
    </lineage>
</organism>
<dbReference type="InterPro" id="IPR050678">
    <property type="entry name" value="DNA_Partitioning_ATPase"/>
</dbReference>
<dbReference type="InterPro" id="IPR027417">
    <property type="entry name" value="P-loop_NTPase"/>
</dbReference>